<comment type="caution">
    <text evidence="1">The sequence shown here is derived from an EMBL/GenBank/DDBJ whole genome shotgun (WGS) entry which is preliminary data.</text>
</comment>
<sequence>MIDYDGVEDVAVQDGDREDSILAMVVTMATGTLRFDDAYGYERQTLGFQRLEMLTIKRVYNGGDAALLVRWCGGGDRHDGM</sequence>
<dbReference type="Proteomes" id="UP001055811">
    <property type="component" value="Linkage Group LG07"/>
</dbReference>
<name>A0ACB9ARR3_CICIN</name>
<organism evidence="1 2">
    <name type="scientific">Cichorium intybus</name>
    <name type="common">Chicory</name>
    <dbReference type="NCBI Taxonomy" id="13427"/>
    <lineage>
        <taxon>Eukaryota</taxon>
        <taxon>Viridiplantae</taxon>
        <taxon>Streptophyta</taxon>
        <taxon>Embryophyta</taxon>
        <taxon>Tracheophyta</taxon>
        <taxon>Spermatophyta</taxon>
        <taxon>Magnoliopsida</taxon>
        <taxon>eudicotyledons</taxon>
        <taxon>Gunneridae</taxon>
        <taxon>Pentapetalae</taxon>
        <taxon>asterids</taxon>
        <taxon>campanulids</taxon>
        <taxon>Asterales</taxon>
        <taxon>Asteraceae</taxon>
        <taxon>Cichorioideae</taxon>
        <taxon>Cichorieae</taxon>
        <taxon>Cichoriinae</taxon>
        <taxon>Cichorium</taxon>
    </lineage>
</organism>
<protein>
    <submittedName>
        <fullName evidence="1">Uncharacterized protein</fullName>
    </submittedName>
</protein>
<gene>
    <name evidence="1" type="ORF">L2E82_40992</name>
</gene>
<dbReference type="EMBL" id="CM042015">
    <property type="protein sequence ID" value="KAI3711130.1"/>
    <property type="molecule type" value="Genomic_DNA"/>
</dbReference>
<keyword evidence="2" id="KW-1185">Reference proteome</keyword>
<accession>A0ACB9ARR3</accession>
<evidence type="ECO:0000313" key="1">
    <source>
        <dbReference type="EMBL" id="KAI3711130.1"/>
    </source>
</evidence>
<evidence type="ECO:0000313" key="2">
    <source>
        <dbReference type="Proteomes" id="UP001055811"/>
    </source>
</evidence>
<reference evidence="1 2" key="2">
    <citation type="journal article" date="2022" name="Mol. Ecol. Resour.">
        <title>The genomes of chicory, endive, great burdock and yacon provide insights into Asteraceae paleo-polyploidization history and plant inulin production.</title>
        <authorList>
            <person name="Fan W."/>
            <person name="Wang S."/>
            <person name="Wang H."/>
            <person name="Wang A."/>
            <person name="Jiang F."/>
            <person name="Liu H."/>
            <person name="Zhao H."/>
            <person name="Xu D."/>
            <person name="Zhang Y."/>
        </authorList>
    </citation>
    <scope>NUCLEOTIDE SEQUENCE [LARGE SCALE GENOMIC DNA]</scope>
    <source>
        <strain evidence="2">cv. Punajuju</strain>
        <tissue evidence="1">Leaves</tissue>
    </source>
</reference>
<reference evidence="2" key="1">
    <citation type="journal article" date="2022" name="Mol. Ecol. Resour.">
        <title>The genomes of chicory, endive, great burdock and yacon provide insights into Asteraceae palaeo-polyploidization history and plant inulin production.</title>
        <authorList>
            <person name="Fan W."/>
            <person name="Wang S."/>
            <person name="Wang H."/>
            <person name="Wang A."/>
            <person name="Jiang F."/>
            <person name="Liu H."/>
            <person name="Zhao H."/>
            <person name="Xu D."/>
            <person name="Zhang Y."/>
        </authorList>
    </citation>
    <scope>NUCLEOTIDE SEQUENCE [LARGE SCALE GENOMIC DNA]</scope>
    <source>
        <strain evidence="2">cv. Punajuju</strain>
    </source>
</reference>
<proteinExistence type="predicted"/>